<evidence type="ECO:0000256" key="4">
    <source>
        <dbReference type="ARBA" id="ARBA00022475"/>
    </source>
</evidence>
<reference evidence="9 10" key="1">
    <citation type="submission" date="2018-10" db="EMBL/GenBank/DDBJ databases">
        <title>Butyricimonas faecalis sp. nov., isolated from human faeces and emended description of the genus Butyricimonas.</title>
        <authorList>
            <person name="Le Roy T."/>
            <person name="Van der Smissen P."/>
            <person name="Paquot A."/>
            <person name="Delzenne N."/>
            <person name="Muccioli G."/>
            <person name="Collet J.-F."/>
            <person name="Cani P.D."/>
        </authorList>
    </citation>
    <scope>NUCLEOTIDE SEQUENCE [LARGE SCALE GENOMIC DNA]</scope>
    <source>
        <strain evidence="9 10">H184</strain>
    </source>
</reference>
<name>A0A3Q9IL51_9BACT</name>
<feature type="transmembrane region" description="Helical" evidence="8">
    <location>
        <begin position="299"/>
        <end position="315"/>
    </location>
</feature>
<evidence type="ECO:0000256" key="3">
    <source>
        <dbReference type="ARBA" id="ARBA00022448"/>
    </source>
</evidence>
<dbReference type="GO" id="GO:0015295">
    <property type="term" value="F:solute:proton symporter activity"/>
    <property type="evidence" value="ECO:0007669"/>
    <property type="project" value="TreeGrafter"/>
</dbReference>
<feature type="transmembrane region" description="Helical" evidence="8">
    <location>
        <begin position="60"/>
        <end position="81"/>
    </location>
</feature>
<evidence type="ECO:0000256" key="7">
    <source>
        <dbReference type="ARBA" id="ARBA00023136"/>
    </source>
</evidence>
<keyword evidence="3 8" id="KW-0813">Transport</keyword>
<comment type="similarity">
    <text evidence="2 8">Belongs to the lactate permease family.</text>
</comment>
<dbReference type="InterPro" id="IPR003804">
    <property type="entry name" value="Lactate_perm"/>
</dbReference>
<evidence type="ECO:0000256" key="2">
    <source>
        <dbReference type="ARBA" id="ARBA00010100"/>
    </source>
</evidence>
<comment type="caution">
    <text evidence="8">Lacks conserved residue(s) required for the propagation of feature annotation.</text>
</comment>
<dbReference type="AlphaFoldDB" id="A0A3Q9IL51"/>
<proteinExistence type="inferred from homology"/>
<dbReference type="PANTHER" id="PTHR30003:SF0">
    <property type="entry name" value="GLYCOLATE PERMEASE GLCA-RELATED"/>
    <property type="match status" value="1"/>
</dbReference>
<dbReference type="KEGG" id="buy:D8S85_01335"/>
<dbReference type="PANTHER" id="PTHR30003">
    <property type="entry name" value="L-LACTATE PERMEASE"/>
    <property type="match status" value="1"/>
</dbReference>
<organism evidence="9 10">
    <name type="scientific">Butyricimonas faecalis</name>
    <dbReference type="NCBI Taxonomy" id="2093856"/>
    <lineage>
        <taxon>Bacteria</taxon>
        <taxon>Pseudomonadati</taxon>
        <taxon>Bacteroidota</taxon>
        <taxon>Bacteroidia</taxon>
        <taxon>Bacteroidales</taxon>
        <taxon>Odoribacteraceae</taxon>
        <taxon>Butyricimonas</taxon>
    </lineage>
</organism>
<comment type="function">
    <text evidence="8">Uptake of L-lactate across the membrane. Can also transport D-lactate and glycolate.</text>
</comment>
<feature type="transmembrane region" description="Helical" evidence="8">
    <location>
        <begin position="238"/>
        <end position="255"/>
    </location>
</feature>
<keyword evidence="4 8" id="KW-1003">Cell membrane</keyword>
<sequence length="469" mass="49941">MFEILFALLPMAILIISMGICKWPGDKSSLLTLAITVILAVFAFGTPVQEIGSTLINSTARACITILSVIWMAVFSYNILLDSGKIEILKKQLAAISTDKSVQVLLITWGFGGLLEGMAGYGTSVAIPAAILVTLGFRPLFAVLVSLIANSEPTTFGAVGIAETVLMEETGCPLPELCKATIQQLYPFIFLIPITLAILADRRRQALIKNILLGTLVGGTSFLAQYVTAVYLGPEMPAILGSICSIIAIIAWSKWSGRGKKDTLPTQHSSRQIYKAWSVYGLIIFFILLAIPFNFRATSLLLFAGAFIGGQIQGVSTSRQFKLLGKTLVQIRSTVIMVIALVGISALMELSGMVQLLADTLTTFSGKYYAFWSPLIGETGTFITGSGTSANILFGKLQAGIAANMNIDPSWLAAANTTGTTAGKIISPQSIAIAASACQLQGQEGEILKQAFPYALVYGILLGIIVFMG</sequence>
<evidence type="ECO:0000313" key="9">
    <source>
        <dbReference type="EMBL" id="AZS28327.1"/>
    </source>
</evidence>
<dbReference type="RefSeq" id="WP_106624467.1">
    <property type="nucleotide sequence ID" value="NZ_CP032819.1"/>
</dbReference>
<dbReference type="OrthoDB" id="9761056at2"/>
<keyword evidence="5 8" id="KW-0812">Transmembrane</keyword>
<keyword evidence="10" id="KW-1185">Reference proteome</keyword>
<evidence type="ECO:0000313" key="10">
    <source>
        <dbReference type="Proteomes" id="UP000270673"/>
    </source>
</evidence>
<feature type="transmembrane region" description="Helical" evidence="8">
    <location>
        <begin position="212"/>
        <end position="232"/>
    </location>
</feature>
<keyword evidence="7 8" id="KW-0472">Membrane</keyword>
<evidence type="ECO:0000256" key="1">
    <source>
        <dbReference type="ARBA" id="ARBA00004651"/>
    </source>
</evidence>
<evidence type="ECO:0000256" key="8">
    <source>
        <dbReference type="RuleBase" id="RU365092"/>
    </source>
</evidence>
<dbReference type="EMBL" id="CP032819">
    <property type="protein sequence ID" value="AZS28327.1"/>
    <property type="molecule type" value="Genomic_DNA"/>
</dbReference>
<keyword evidence="6 8" id="KW-1133">Transmembrane helix</keyword>
<accession>A0A3Q9IL51</accession>
<feature type="transmembrane region" description="Helical" evidence="8">
    <location>
        <begin position="451"/>
        <end position="468"/>
    </location>
</feature>
<feature type="transmembrane region" description="Helical" evidence="8">
    <location>
        <begin position="276"/>
        <end position="293"/>
    </location>
</feature>
<feature type="transmembrane region" description="Helical" evidence="8">
    <location>
        <begin position="101"/>
        <end position="122"/>
    </location>
</feature>
<evidence type="ECO:0000256" key="5">
    <source>
        <dbReference type="ARBA" id="ARBA00022692"/>
    </source>
</evidence>
<protein>
    <recommendedName>
        <fullName evidence="8">L-lactate permease</fullName>
    </recommendedName>
</protein>
<dbReference type="GO" id="GO:0015129">
    <property type="term" value="F:lactate transmembrane transporter activity"/>
    <property type="evidence" value="ECO:0007669"/>
    <property type="project" value="UniProtKB-UniRule"/>
</dbReference>
<feature type="transmembrane region" description="Helical" evidence="8">
    <location>
        <begin position="29"/>
        <end position="48"/>
    </location>
</feature>
<dbReference type="Proteomes" id="UP000270673">
    <property type="component" value="Chromosome"/>
</dbReference>
<feature type="transmembrane region" description="Helical" evidence="8">
    <location>
        <begin position="335"/>
        <end position="358"/>
    </location>
</feature>
<dbReference type="Pfam" id="PF02652">
    <property type="entry name" value="Lactate_perm"/>
    <property type="match status" value="2"/>
</dbReference>
<dbReference type="GO" id="GO:0005886">
    <property type="term" value="C:plasma membrane"/>
    <property type="evidence" value="ECO:0007669"/>
    <property type="project" value="UniProtKB-SubCell"/>
</dbReference>
<evidence type="ECO:0000256" key="6">
    <source>
        <dbReference type="ARBA" id="ARBA00022989"/>
    </source>
</evidence>
<feature type="transmembrane region" description="Helical" evidence="8">
    <location>
        <begin position="129"/>
        <end position="149"/>
    </location>
</feature>
<comment type="subcellular location">
    <subcellularLocation>
        <location evidence="1 8">Cell membrane</location>
        <topology evidence="1 8">Multi-pass membrane protein</topology>
    </subcellularLocation>
</comment>
<gene>
    <name evidence="9" type="ORF">D8S85_01335</name>
</gene>